<dbReference type="EMBL" id="BOPG01000013">
    <property type="protein sequence ID" value="GIJ55077.1"/>
    <property type="molecule type" value="Genomic_DNA"/>
</dbReference>
<proteinExistence type="predicted"/>
<evidence type="ECO:0000313" key="2">
    <source>
        <dbReference type="EMBL" id="GIJ55077.1"/>
    </source>
</evidence>
<reference evidence="2" key="1">
    <citation type="submission" date="2021-01" db="EMBL/GenBank/DDBJ databases">
        <title>Whole genome shotgun sequence of Virgisporangium aurantiacum NBRC 16421.</title>
        <authorList>
            <person name="Komaki H."/>
            <person name="Tamura T."/>
        </authorList>
    </citation>
    <scope>NUCLEOTIDE SEQUENCE</scope>
    <source>
        <strain evidence="2">NBRC 16421</strain>
    </source>
</reference>
<evidence type="ECO:0000313" key="3">
    <source>
        <dbReference type="Proteomes" id="UP000612585"/>
    </source>
</evidence>
<feature type="region of interest" description="Disordered" evidence="1">
    <location>
        <begin position="82"/>
        <end position="104"/>
    </location>
</feature>
<dbReference type="AlphaFoldDB" id="A0A8J4E0J5"/>
<name>A0A8J4E0J5_9ACTN</name>
<comment type="caution">
    <text evidence="2">The sequence shown here is derived from an EMBL/GenBank/DDBJ whole genome shotgun (WGS) entry which is preliminary data.</text>
</comment>
<sequence>MLELTEIAFAERGKRRMQGRPSWLIPRYALLFPASRAAGHIPALVVSEYSREVVDGATNAYFVGFEFAAFRILDCKRCHNPYGSPRSAKQAHKIAARRDSGAQL</sequence>
<accession>A0A8J4E0J5</accession>
<organism evidence="2 3">
    <name type="scientific">Virgisporangium aurantiacum</name>
    <dbReference type="NCBI Taxonomy" id="175570"/>
    <lineage>
        <taxon>Bacteria</taxon>
        <taxon>Bacillati</taxon>
        <taxon>Actinomycetota</taxon>
        <taxon>Actinomycetes</taxon>
        <taxon>Micromonosporales</taxon>
        <taxon>Micromonosporaceae</taxon>
        <taxon>Virgisporangium</taxon>
    </lineage>
</organism>
<dbReference type="Proteomes" id="UP000612585">
    <property type="component" value="Unassembled WGS sequence"/>
</dbReference>
<keyword evidence="3" id="KW-1185">Reference proteome</keyword>
<evidence type="ECO:0000256" key="1">
    <source>
        <dbReference type="SAM" id="MobiDB-lite"/>
    </source>
</evidence>
<gene>
    <name evidence="2" type="ORF">Vau01_025930</name>
</gene>
<protein>
    <submittedName>
        <fullName evidence="2">Uncharacterized protein</fullName>
    </submittedName>
</protein>